<protein>
    <submittedName>
        <fullName evidence="2">Uncharacterized protein</fullName>
    </submittedName>
</protein>
<feature type="compositionally biased region" description="Basic and acidic residues" evidence="1">
    <location>
        <begin position="79"/>
        <end position="94"/>
    </location>
</feature>
<name>A0AAN8X9W7_HALRR</name>
<dbReference type="AlphaFoldDB" id="A0AAN8X9W7"/>
<gene>
    <name evidence="2" type="ORF">SK128_004297</name>
</gene>
<dbReference type="Proteomes" id="UP001381693">
    <property type="component" value="Unassembled WGS sequence"/>
</dbReference>
<feature type="region of interest" description="Disordered" evidence="1">
    <location>
        <begin position="74"/>
        <end position="108"/>
    </location>
</feature>
<proteinExistence type="predicted"/>
<comment type="caution">
    <text evidence="2">The sequence shown here is derived from an EMBL/GenBank/DDBJ whole genome shotgun (WGS) entry which is preliminary data.</text>
</comment>
<reference evidence="2 3" key="1">
    <citation type="submission" date="2023-11" db="EMBL/GenBank/DDBJ databases">
        <title>Halocaridina rubra genome assembly.</title>
        <authorList>
            <person name="Smith C."/>
        </authorList>
    </citation>
    <scope>NUCLEOTIDE SEQUENCE [LARGE SCALE GENOMIC DNA]</scope>
    <source>
        <strain evidence="2">EP-1</strain>
        <tissue evidence="2">Whole</tissue>
    </source>
</reference>
<evidence type="ECO:0000313" key="2">
    <source>
        <dbReference type="EMBL" id="KAK7077223.1"/>
    </source>
</evidence>
<sequence length="151" mass="17217">MDSSSRSGGNQYLCESCYNESALRKTSETDPFVNNRGKIHIKSENTHGADVLEQIKKERCNEIVVEPEIHFMIGCGNNKEPESHHESDRDEKDNLGGNAKQEQNAEKIEMIDVTKIRKEPSEIYFHFRLLKINTPLPPPPSPYGSNNHPQR</sequence>
<evidence type="ECO:0000313" key="3">
    <source>
        <dbReference type="Proteomes" id="UP001381693"/>
    </source>
</evidence>
<accession>A0AAN8X9W7</accession>
<organism evidence="2 3">
    <name type="scientific">Halocaridina rubra</name>
    <name type="common">Hawaiian red shrimp</name>
    <dbReference type="NCBI Taxonomy" id="373956"/>
    <lineage>
        <taxon>Eukaryota</taxon>
        <taxon>Metazoa</taxon>
        <taxon>Ecdysozoa</taxon>
        <taxon>Arthropoda</taxon>
        <taxon>Crustacea</taxon>
        <taxon>Multicrustacea</taxon>
        <taxon>Malacostraca</taxon>
        <taxon>Eumalacostraca</taxon>
        <taxon>Eucarida</taxon>
        <taxon>Decapoda</taxon>
        <taxon>Pleocyemata</taxon>
        <taxon>Caridea</taxon>
        <taxon>Atyoidea</taxon>
        <taxon>Atyidae</taxon>
        <taxon>Halocaridina</taxon>
    </lineage>
</organism>
<evidence type="ECO:0000256" key="1">
    <source>
        <dbReference type="SAM" id="MobiDB-lite"/>
    </source>
</evidence>
<keyword evidence="3" id="KW-1185">Reference proteome</keyword>
<dbReference type="EMBL" id="JAXCGZ010009454">
    <property type="protein sequence ID" value="KAK7077223.1"/>
    <property type="molecule type" value="Genomic_DNA"/>
</dbReference>